<reference evidence="2 3" key="2">
    <citation type="journal article" date="2013" name="Plant Cell Physiol.">
        <title>Rice Annotation Project Database (RAP-DB): an integrative and interactive database for rice genomics.</title>
        <authorList>
            <person name="Sakai H."/>
            <person name="Lee S.S."/>
            <person name="Tanaka T."/>
            <person name="Numa H."/>
            <person name="Kim J."/>
            <person name="Kawahara Y."/>
            <person name="Wakimoto H."/>
            <person name="Yang C.C."/>
            <person name="Iwamoto M."/>
            <person name="Abe T."/>
            <person name="Yamada Y."/>
            <person name="Muto A."/>
            <person name="Inokuchi H."/>
            <person name="Ikemura T."/>
            <person name="Matsumoto T."/>
            <person name="Sasaki T."/>
            <person name="Itoh T."/>
        </authorList>
    </citation>
    <scope>NUCLEOTIDE SEQUENCE [LARGE SCALE GENOMIC DNA]</scope>
    <source>
        <strain evidence="3">cv. Nipponbare</strain>
    </source>
</reference>
<proteinExistence type="predicted"/>
<reference evidence="2 3" key="3">
    <citation type="journal article" date="2013" name="Rice">
        <title>Improvement of the Oryza sativa Nipponbare reference genome using next generation sequence and optical map data.</title>
        <authorList>
            <person name="Kawahara Y."/>
            <person name="de la Bastide M."/>
            <person name="Hamilton J.P."/>
            <person name="Kanamori H."/>
            <person name="McCombie W.R."/>
            <person name="Ouyang S."/>
            <person name="Schwartz D.C."/>
            <person name="Tanaka T."/>
            <person name="Wu J."/>
            <person name="Zhou S."/>
            <person name="Childs K.L."/>
            <person name="Davidson R.M."/>
            <person name="Lin H."/>
            <person name="Quesada-Ocampo L."/>
            <person name="Vaillancourt B."/>
            <person name="Sakai H."/>
            <person name="Lee S.S."/>
            <person name="Kim J."/>
            <person name="Numa H."/>
            <person name="Itoh T."/>
            <person name="Buell C.R."/>
            <person name="Matsumoto T."/>
        </authorList>
    </citation>
    <scope>NUCLEOTIDE SEQUENCE [LARGE SCALE GENOMIC DNA]</scope>
    <source>
        <strain evidence="3">cv. Nipponbare</strain>
    </source>
</reference>
<evidence type="ECO:0000256" key="1">
    <source>
        <dbReference type="SAM" id="MobiDB-lite"/>
    </source>
</evidence>
<dbReference type="PaxDb" id="39947-A0A0P0VZK8"/>
<evidence type="ECO:0000313" key="2">
    <source>
        <dbReference type="EMBL" id="BAS84706.1"/>
    </source>
</evidence>
<accession>A0A0P0VZK8</accession>
<dbReference type="AlphaFoldDB" id="A0A0P0VZK8"/>
<reference evidence="3" key="1">
    <citation type="journal article" date="2005" name="Nature">
        <title>The map-based sequence of the rice genome.</title>
        <authorList>
            <consortium name="International rice genome sequencing project (IRGSP)"/>
            <person name="Matsumoto T."/>
            <person name="Wu J."/>
            <person name="Kanamori H."/>
            <person name="Katayose Y."/>
            <person name="Fujisawa M."/>
            <person name="Namiki N."/>
            <person name="Mizuno H."/>
            <person name="Yamamoto K."/>
            <person name="Antonio B.A."/>
            <person name="Baba T."/>
            <person name="Sakata K."/>
            <person name="Nagamura Y."/>
            <person name="Aoki H."/>
            <person name="Arikawa K."/>
            <person name="Arita K."/>
            <person name="Bito T."/>
            <person name="Chiden Y."/>
            <person name="Fujitsuka N."/>
            <person name="Fukunaka R."/>
            <person name="Hamada M."/>
            <person name="Harada C."/>
            <person name="Hayashi A."/>
            <person name="Hijishita S."/>
            <person name="Honda M."/>
            <person name="Hosokawa S."/>
            <person name="Ichikawa Y."/>
            <person name="Idonuma A."/>
            <person name="Iijima M."/>
            <person name="Ikeda M."/>
            <person name="Ikeno M."/>
            <person name="Ito K."/>
            <person name="Ito S."/>
            <person name="Ito T."/>
            <person name="Ito Y."/>
            <person name="Ito Y."/>
            <person name="Iwabuchi A."/>
            <person name="Kamiya K."/>
            <person name="Karasawa W."/>
            <person name="Kurita K."/>
            <person name="Katagiri S."/>
            <person name="Kikuta A."/>
            <person name="Kobayashi H."/>
            <person name="Kobayashi N."/>
            <person name="Machita K."/>
            <person name="Maehara T."/>
            <person name="Masukawa M."/>
            <person name="Mizubayashi T."/>
            <person name="Mukai Y."/>
            <person name="Nagasaki H."/>
            <person name="Nagata Y."/>
            <person name="Naito S."/>
            <person name="Nakashima M."/>
            <person name="Nakama Y."/>
            <person name="Nakamichi Y."/>
            <person name="Nakamura M."/>
            <person name="Meguro A."/>
            <person name="Negishi M."/>
            <person name="Ohta I."/>
            <person name="Ohta T."/>
            <person name="Okamoto M."/>
            <person name="Ono N."/>
            <person name="Saji S."/>
            <person name="Sakaguchi M."/>
            <person name="Sakai K."/>
            <person name="Shibata M."/>
            <person name="Shimokawa T."/>
            <person name="Song J."/>
            <person name="Takazaki Y."/>
            <person name="Terasawa K."/>
            <person name="Tsugane M."/>
            <person name="Tsuji K."/>
            <person name="Ueda S."/>
            <person name="Waki K."/>
            <person name="Yamagata H."/>
            <person name="Yamamoto M."/>
            <person name="Yamamoto S."/>
            <person name="Yamane H."/>
            <person name="Yoshiki S."/>
            <person name="Yoshihara R."/>
            <person name="Yukawa K."/>
            <person name="Zhong H."/>
            <person name="Yano M."/>
            <person name="Yuan Q."/>
            <person name="Ouyang S."/>
            <person name="Liu J."/>
            <person name="Jones K.M."/>
            <person name="Gansberger K."/>
            <person name="Moffat K."/>
            <person name="Hill J."/>
            <person name="Bera J."/>
            <person name="Fadrosh D."/>
            <person name="Jin S."/>
            <person name="Johri S."/>
            <person name="Kim M."/>
            <person name="Overton L."/>
            <person name="Reardon M."/>
            <person name="Tsitrin T."/>
            <person name="Vuong H."/>
            <person name="Weaver B."/>
            <person name="Ciecko A."/>
            <person name="Tallon L."/>
            <person name="Jackson J."/>
            <person name="Pai G."/>
            <person name="Aken S.V."/>
            <person name="Utterback T."/>
            <person name="Reidmuller S."/>
            <person name="Feldblyum T."/>
            <person name="Hsiao J."/>
            <person name="Zismann V."/>
            <person name="Iobst S."/>
            <person name="de Vazeille A.R."/>
            <person name="Buell C.R."/>
            <person name="Ying K."/>
            <person name="Li Y."/>
            <person name="Lu T."/>
            <person name="Huang Y."/>
            <person name="Zhao Q."/>
            <person name="Feng Q."/>
            <person name="Zhang L."/>
            <person name="Zhu J."/>
            <person name="Weng Q."/>
            <person name="Mu J."/>
            <person name="Lu Y."/>
            <person name="Fan D."/>
            <person name="Liu Y."/>
            <person name="Guan J."/>
            <person name="Zhang Y."/>
            <person name="Yu S."/>
            <person name="Liu X."/>
            <person name="Zhang Y."/>
            <person name="Hong G."/>
            <person name="Han B."/>
            <person name="Choisne N."/>
            <person name="Demange N."/>
            <person name="Orjeda G."/>
            <person name="Samain S."/>
            <person name="Cattolico L."/>
            <person name="Pelletier E."/>
            <person name="Couloux A."/>
            <person name="Segurens B."/>
            <person name="Wincker P."/>
            <person name="D'Hont A."/>
            <person name="Scarpelli C."/>
            <person name="Weissenbach J."/>
            <person name="Salanoubat M."/>
            <person name="Quetier F."/>
            <person name="Yu Y."/>
            <person name="Kim H.R."/>
            <person name="Rambo T."/>
            <person name="Currie J."/>
            <person name="Collura K."/>
            <person name="Luo M."/>
            <person name="Yang T."/>
            <person name="Ammiraju J.S.S."/>
            <person name="Engler F."/>
            <person name="Soderlund C."/>
            <person name="Wing R.A."/>
            <person name="Palmer L.E."/>
            <person name="de la Bastide M."/>
            <person name="Spiegel L."/>
            <person name="Nascimento L."/>
            <person name="Zutavern T."/>
            <person name="O'Shaughnessy A."/>
            <person name="Dike S."/>
            <person name="Dedhia N."/>
            <person name="Preston R."/>
            <person name="Balija V."/>
            <person name="McCombie W.R."/>
            <person name="Chow T."/>
            <person name="Chen H."/>
            <person name="Chung M."/>
            <person name="Chen C."/>
            <person name="Shaw J."/>
            <person name="Wu H."/>
            <person name="Hsiao K."/>
            <person name="Chao Y."/>
            <person name="Chu M."/>
            <person name="Cheng C."/>
            <person name="Hour A."/>
            <person name="Lee P."/>
            <person name="Lin S."/>
            <person name="Lin Y."/>
            <person name="Liou J."/>
            <person name="Liu S."/>
            <person name="Hsing Y."/>
            <person name="Raghuvanshi S."/>
            <person name="Mohanty A."/>
            <person name="Bharti A.K."/>
            <person name="Gaur A."/>
            <person name="Gupta V."/>
            <person name="Kumar D."/>
            <person name="Ravi V."/>
            <person name="Vij S."/>
            <person name="Kapur A."/>
            <person name="Khurana P."/>
            <person name="Khurana P."/>
            <person name="Khurana J.P."/>
            <person name="Tyagi A.K."/>
            <person name="Gaikwad K."/>
            <person name="Singh A."/>
            <person name="Dalal V."/>
            <person name="Srivastava S."/>
            <person name="Dixit A."/>
            <person name="Pal A.K."/>
            <person name="Ghazi I.A."/>
            <person name="Yadav M."/>
            <person name="Pandit A."/>
            <person name="Bhargava A."/>
            <person name="Sureshbabu K."/>
            <person name="Batra K."/>
            <person name="Sharma T.R."/>
            <person name="Mohapatra T."/>
            <person name="Singh N.K."/>
            <person name="Messing J."/>
            <person name="Nelson A.B."/>
            <person name="Fuks G."/>
            <person name="Kavchok S."/>
            <person name="Keizer G."/>
            <person name="Linton E."/>
            <person name="Llaca V."/>
            <person name="Song R."/>
            <person name="Tanyolac B."/>
            <person name="Young S."/>
            <person name="Ho-Il K."/>
            <person name="Hahn J.H."/>
            <person name="Sangsakoo G."/>
            <person name="Vanavichit A."/>
            <person name="de Mattos Luiz.A.T."/>
            <person name="Zimmer P.D."/>
            <person name="Malone G."/>
            <person name="Dellagostin O."/>
            <person name="de Oliveira A.C."/>
            <person name="Bevan M."/>
            <person name="Bancroft I."/>
            <person name="Minx P."/>
            <person name="Cordum H."/>
            <person name="Wilson R."/>
            <person name="Cheng Z."/>
            <person name="Jin W."/>
            <person name="Jiang J."/>
            <person name="Leong S.A."/>
            <person name="Iwama H."/>
            <person name="Gojobori T."/>
            <person name="Itoh T."/>
            <person name="Niimura Y."/>
            <person name="Fujii Y."/>
            <person name="Habara T."/>
            <person name="Sakai H."/>
            <person name="Sato Y."/>
            <person name="Wilson G."/>
            <person name="Kumar K."/>
            <person name="McCouch S."/>
            <person name="Juretic N."/>
            <person name="Hoen D."/>
            <person name="Wright S."/>
            <person name="Bruskiewich R."/>
            <person name="Bureau T."/>
            <person name="Miyao A."/>
            <person name="Hirochika H."/>
            <person name="Nishikawa T."/>
            <person name="Kadowaki K."/>
            <person name="Sugiura M."/>
            <person name="Burr B."/>
            <person name="Sasaki T."/>
        </authorList>
    </citation>
    <scope>NUCLEOTIDE SEQUENCE [LARGE SCALE GENOMIC DNA]</scope>
    <source>
        <strain evidence="3">cv. Nipponbare</strain>
    </source>
</reference>
<gene>
    <name evidence="2" type="ordered locus">Os03g0416350</name>
    <name evidence="2" type="ORF">OSNPB_030416350</name>
</gene>
<dbReference type="InParanoid" id="A0A0P0VZK8"/>
<protein>
    <submittedName>
        <fullName evidence="2">Os03g0416350 protein</fullName>
    </submittedName>
</protein>
<evidence type="ECO:0000313" key="3">
    <source>
        <dbReference type="Proteomes" id="UP000059680"/>
    </source>
</evidence>
<organism evidence="2 3">
    <name type="scientific">Oryza sativa subsp. japonica</name>
    <name type="common">Rice</name>
    <dbReference type="NCBI Taxonomy" id="39947"/>
    <lineage>
        <taxon>Eukaryota</taxon>
        <taxon>Viridiplantae</taxon>
        <taxon>Streptophyta</taxon>
        <taxon>Embryophyta</taxon>
        <taxon>Tracheophyta</taxon>
        <taxon>Spermatophyta</taxon>
        <taxon>Magnoliopsida</taxon>
        <taxon>Liliopsida</taxon>
        <taxon>Poales</taxon>
        <taxon>Poaceae</taxon>
        <taxon>BOP clade</taxon>
        <taxon>Oryzoideae</taxon>
        <taxon>Oryzeae</taxon>
        <taxon>Oryzinae</taxon>
        <taxon>Oryza</taxon>
        <taxon>Oryza sativa</taxon>
    </lineage>
</organism>
<dbReference type="Proteomes" id="UP000059680">
    <property type="component" value="Chromosome 3"/>
</dbReference>
<dbReference type="Gramene" id="Os03t0416350-00">
    <property type="protein sequence ID" value="Os03t0416350-00"/>
    <property type="gene ID" value="Os03g0416350"/>
</dbReference>
<dbReference type="EMBL" id="AP014959">
    <property type="protein sequence ID" value="BAS84706.1"/>
    <property type="molecule type" value="Genomic_DNA"/>
</dbReference>
<feature type="region of interest" description="Disordered" evidence="1">
    <location>
        <begin position="1"/>
        <end position="23"/>
    </location>
</feature>
<sequence>MRRNTVLNLGVEEGGNHGYRSGEGMTQLSPLKYMRLGKAQPLSKVKVDRSFRNRSSDWTFPSGPATISRSL</sequence>
<keyword evidence="3" id="KW-1185">Reference proteome</keyword>
<name>A0A0P0VZK8_ORYSJ</name>